<protein>
    <submittedName>
        <fullName evidence="5">Putative membrane protein YgcG</fullName>
    </submittedName>
</protein>
<feature type="region of interest" description="Disordered" evidence="1">
    <location>
        <begin position="329"/>
        <end position="372"/>
    </location>
</feature>
<proteinExistence type="predicted"/>
<keyword evidence="2" id="KW-0812">Transmembrane</keyword>
<evidence type="ECO:0000256" key="3">
    <source>
        <dbReference type="SAM" id="SignalP"/>
    </source>
</evidence>
<evidence type="ECO:0000256" key="2">
    <source>
        <dbReference type="SAM" id="Phobius"/>
    </source>
</evidence>
<dbReference type="Pfam" id="PF09972">
    <property type="entry name" value="DUF2207"/>
    <property type="match status" value="1"/>
</dbReference>
<dbReference type="InterPro" id="IPR006311">
    <property type="entry name" value="TAT_signal"/>
</dbReference>
<feature type="chain" id="PRO_5032813164" evidence="3">
    <location>
        <begin position="41"/>
        <end position="372"/>
    </location>
</feature>
<feature type="compositionally biased region" description="Low complexity" evidence="1">
    <location>
        <begin position="290"/>
        <end position="300"/>
    </location>
</feature>
<sequence length="372" mass="39024">MDDGDHSRRPGRRAALALMAPALGAAIALAGLAPAPAAAAAPVYTLPETVVTADVRDDGTVLVTEDHTFRFTGEGHGAYVDVPLGGDSSLSDVRVSENGTPYREEGTPELGVERPAGTYAETSCAFAFTHRIVWYFDAAPGSTRTFRVTYTLADAVEVYREHAFLHLPVWGARWQQPLDRLWVTVRVPDAGRKREGDVYAAFTETGSGLTAKVDASTRVTTAQAENVRPGTLLALDVAFPTRALDLPEEGSGDRRSDRRSDGDGDSQLQALRDGAWDDERYTRGTGGCGSAESSAESGSSDGPLLQIALVVAGLIALSFLMNRFWGSGGARPRSSYRRSHRGHGSSSWSSSGSGSSGSSDSGGGGGGGGGAW</sequence>
<feature type="compositionally biased region" description="Basic residues" evidence="1">
    <location>
        <begin position="334"/>
        <end position="343"/>
    </location>
</feature>
<feature type="compositionally biased region" description="Low complexity" evidence="1">
    <location>
        <begin position="344"/>
        <end position="359"/>
    </location>
</feature>
<keyword evidence="2" id="KW-1133">Transmembrane helix</keyword>
<feature type="signal peptide" evidence="3">
    <location>
        <begin position="1"/>
        <end position="40"/>
    </location>
</feature>
<reference evidence="5 6" key="1">
    <citation type="submission" date="2020-08" db="EMBL/GenBank/DDBJ databases">
        <title>Genomic Encyclopedia of Type Strains, Phase IV (KMG-IV): sequencing the most valuable type-strain genomes for metagenomic binning, comparative biology and taxonomic classification.</title>
        <authorList>
            <person name="Goeker M."/>
        </authorList>
    </citation>
    <scope>NUCLEOTIDE SEQUENCE [LARGE SCALE GENOMIC DNA]</scope>
    <source>
        <strain evidence="5 6">DSM 45615</strain>
    </source>
</reference>
<dbReference type="AlphaFoldDB" id="A0A840P1E7"/>
<dbReference type="InterPro" id="IPR018702">
    <property type="entry name" value="DUF2207"/>
</dbReference>
<dbReference type="PROSITE" id="PS51318">
    <property type="entry name" value="TAT"/>
    <property type="match status" value="1"/>
</dbReference>
<gene>
    <name evidence="5" type="ORF">HNP84_004820</name>
</gene>
<accession>A0A840P1E7</accession>
<keyword evidence="3" id="KW-0732">Signal</keyword>
<feature type="compositionally biased region" description="Basic and acidic residues" evidence="1">
    <location>
        <begin position="251"/>
        <end position="262"/>
    </location>
</feature>
<dbReference type="RefSeq" id="WP_185052051.1">
    <property type="nucleotide sequence ID" value="NZ_BAABIX010000042.1"/>
</dbReference>
<evidence type="ECO:0000313" key="6">
    <source>
        <dbReference type="Proteomes" id="UP000578449"/>
    </source>
</evidence>
<dbReference type="Proteomes" id="UP000578449">
    <property type="component" value="Unassembled WGS sequence"/>
</dbReference>
<feature type="compositionally biased region" description="Gly residues" evidence="1">
    <location>
        <begin position="360"/>
        <end position="372"/>
    </location>
</feature>
<comment type="caution">
    <text evidence="5">The sequence shown here is derived from an EMBL/GenBank/DDBJ whole genome shotgun (WGS) entry which is preliminary data.</text>
</comment>
<organism evidence="5 6">
    <name type="scientific">Thermocatellispora tengchongensis</name>
    <dbReference type="NCBI Taxonomy" id="1073253"/>
    <lineage>
        <taxon>Bacteria</taxon>
        <taxon>Bacillati</taxon>
        <taxon>Actinomycetota</taxon>
        <taxon>Actinomycetes</taxon>
        <taxon>Streptosporangiales</taxon>
        <taxon>Streptosporangiaceae</taxon>
        <taxon>Thermocatellispora</taxon>
    </lineage>
</organism>
<keyword evidence="6" id="KW-1185">Reference proteome</keyword>
<feature type="domain" description="DUF2207" evidence="4">
    <location>
        <begin position="48"/>
        <end position="239"/>
    </location>
</feature>
<name>A0A840P1E7_9ACTN</name>
<feature type="transmembrane region" description="Helical" evidence="2">
    <location>
        <begin position="304"/>
        <end position="325"/>
    </location>
</feature>
<feature type="region of interest" description="Disordered" evidence="1">
    <location>
        <begin position="245"/>
        <end position="300"/>
    </location>
</feature>
<evidence type="ECO:0000313" key="5">
    <source>
        <dbReference type="EMBL" id="MBB5135084.1"/>
    </source>
</evidence>
<keyword evidence="2" id="KW-0472">Membrane</keyword>
<dbReference type="EMBL" id="JACHGN010000010">
    <property type="protein sequence ID" value="MBB5135084.1"/>
    <property type="molecule type" value="Genomic_DNA"/>
</dbReference>
<evidence type="ECO:0000256" key="1">
    <source>
        <dbReference type="SAM" id="MobiDB-lite"/>
    </source>
</evidence>
<evidence type="ECO:0000259" key="4">
    <source>
        <dbReference type="Pfam" id="PF09972"/>
    </source>
</evidence>